<comment type="cofactor">
    <cofactor evidence="1">
        <name>Zn(2+)</name>
        <dbReference type="ChEBI" id="CHEBI:29105"/>
    </cofactor>
</comment>
<keyword evidence="9" id="KW-0482">Metalloprotease</keyword>
<dbReference type="AlphaFoldDB" id="A0A553PJU3"/>
<keyword evidence="8" id="KW-0862">Zinc</keyword>
<evidence type="ECO:0000256" key="9">
    <source>
        <dbReference type="ARBA" id="ARBA00023049"/>
    </source>
</evidence>
<dbReference type="EMBL" id="VCGU01000003">
    <property type="protein sequence ID" value="TRY77955.1"/>
    <property type="molecule type" value="Genomic_DNA"/>
</dbReference>
<keyword evidence="3" id="KW-0121">Carboxypeptidase</keyword>
<dbReference type="SUPFAM" id="SSF54897">
    <property type="entry name" value="Protease propeptides/inhibitors"/>
    <property type="match status" value="1"/>
</dbReference>
<dbReference type="OMA" id="RMTANIS"/>
<organism evidence="14 15">
    <name type="scientific">Tigriopus californicus</name>
    <name type="common">Marine copepod</name>
    <dbReference type="NCBI Taxonomy" id="6832"/>
    <lineage>
        <taxon>Eukaryota</taxon>
        <taxon>Metazoa</taxon>
        <taxon>Ecdysozoa</taxon>
        <taxon>Arthropoda</taxon>
        <taxon>Crustacea</taxon>
        <taxon>Multicrustacea</taxon>
        <taxon>Hexanauplia</taxon>
        <taxon>Copepoda</taxon>
        <taxon>Harpacticoida</taxon>
        <taxon>Harpacticidae</taxon>
        <taxon>Tigriopus</taxon>
    </lineage>
</organism>
<evidence type="ECO:0000256" key="11">
    <source>
        <dbReference type="PROSITE-ProRule" id="PRU01379"/>
    </source>
</evidence>
<evidence type="ECO:0000256" key="3">
    <source>
        <dbReference type="ARBA" id="ARBA00022645"/>
    </source>
</evidence>
<comment type="caution">
    <text evidence="14">The sequence shown here is derived from an EMBL/GenBank/DDBJ whole genome shotgun (WGS) entry which is preliminary data.</text>
</comment>
<keyword evidence="7" id="KW-0378">Hydrolase</keyword>
<dbReference type="SMART" id="SM00631">
    <property type="entry name" value="Zn_pept"/>
    <property type="match status" value="1"/>
</dbReference>
<evidence type="ECO:0000256" key="12">
    <source>
        <dbReference type="SAM" id="SignalP"/>
    </source>
</evidence>
<keyword evidence="15" id="KW-1185">Reference proteome</keyword>
<dbReference type="PANTHER" id="PTHR11705">
    <property type="entry name" value="PROTEASE FAMILY M14 CARBOXYPEPTIDASE A,B"/>
    <property type="match status" value="1"/>
</dbReference>
<gene>
    <name evidence="14" type="ORF">TCAL_10908</name>
</gene>
<evidence type="ECO:0000256" key="1">
    <source>
        <dbReference type="ARBA" id="ARBA00001947"/>
    </source>
</evidence>
<reference evidence="14 15" key="1">
    <citation type="journal article" date="2018" name="Nat. Ecol. Evol.">
        <title>Genomic signatures of mitonuclear coevolution across populations of Tigriopus californicus.</title>
        <authorList>
            <person name="Barreto F.S."/>
            <person name="Watson E.T."/>
            <person name="Lima T.G."/>
            <person name="Willett C.S."/>
            <person name="Edmands S."/>
            <person name="Li W."/>
            <person name="Burton R.S."/>
        </authorList>
    </citation>
    <scope>NUCLEOTIDE SEQUENCE [LARGE SCALE GENOMIC DNA]</scope>
    <source>
        <strain evidence="14 15">San Diego</strain>
    </source>
</reference>
<dbReference type="PANTHER" id="PTHR11705:SF91">
    <property type="entry name" value="FI01817P-RELATED"/>
    <property type="match status" value="1"/>
</dbReference>
<dbReference type="PROSITE" id="PS52035">
    <property type="entry name" value="PEPTIDASE_M14"/>
    <property type="match status" value="1"/>
</dbReference>
<dbReference type="InterPro" id="IPR057246">
    <property type="entry name" value="CARBOXYPEPT_ZN_1"/>
</dbReference>
<proteinExistence type="inferred from homology"/>
<feature type="signal peptide" evidence="12">
    <location>
        <begin position="1"/>
        <end position="19"/>
    </location>
</feature>
<dbReference type="FunFam" id="3.40.630.10:FF:000084">
    <property type="entry name" value="Carboxypeptidase B2"/>
    <property type="match status" value="1"/>
</dbReference>
<dbReference type="Gene3D" id="3.40.630.10">
    <property type="entry name" value="Zn peptidases"/>
    <property type="match status" value="2"/>
</dbReference>
<evidence type="ECO:0000256" key="5">
    <source>
        <dbReference type="ARBA" id="ARBA00022723"/>
    </source>
</evidence>
<sequence length="387" mass="43136">MRVQTGVSFLFALVLACQAKKDYSGYQVLTTGKLSPVQVDALRNLQTSDERFDFWKEAHPDGAADVMSSADHLTALKEFLTKHNIDYSVKIQDVGEAIQISEKPSPTKKSNPNARYNLNWDEYGSHDDFNEFIEEIASQNSWASVRSIGKSVEGRDMKVLELTKGGSGAPNIFIEAGIHAREWIAPAVATYTVKELVENYDSHPEYLDNFNFYVLPCANPDGYEYSRSTVKSGVSDSPCSDVFCGYTPTSEIESQNIKAFYSTLSPVPELTVCFHSAANLWLYPYGYAYDSYPDNVDEIRRLGEDAVDALNAVNGQSFECINSAELYPAAGASDDYYASLGSRFVYTPELRDNGFGFVLPPEYIIPSGEEVWAAWKVMLDKIMPNKE</sequence>
<keyword evidence="5" id="KW-0479">Metal-binding</keyword>
<dbReference type="Proteomes" id="UP000318571">
    <property type="component" value="Chromosome 11"/>
</dbReference>
<keyword evidence="10" id="KW-1015">Disulfide bond</keyword>
<comment type="similarity">
    <text evidence="2 11">Belongs to the peptidase M14 family.</text>
</comment>
<keyword evidence="6 12" id="KW-0732">Signal</keyword>
<dbReference type="GO" id="GO:0004181">
    <property type="term" value="F:metallocarboxypeptidase activity"/>
    <property type="evidence" value="ECO:0007669"/>
    <property type="project" value="InterPro"/>
</dbReference>
<dbReference type="GO" id="GO:0006508">
    <property type="term" value="P:proteolysis"/>
    <property type="evidence" value="ECO:0007669"/>
    <property type="project" value="UniProtKB-KW"/>
</dbReference>
<dbReference type="PROSITE" id="PS51257">
    <property type="entry name" value="PROKAR_LIPOPROTEIN"/>
    <property type="match status" value="1"/>
</dbReference>
<evidence type="ECO:0000313" key="14">
    <source>
        <dbReference type="EMBL" id="TRY77955.1"/>
    </source>
</evidence>
<evidence type="ECO:0000259" key="13">
    <source>
        <dbReference type="PROSITE" id="PS52035"/>
    </source>
</evidence>
<protein>
    <recommendedName>
        <fullName evidence="13">Peptidase M14 domain-containing protein</fullName>
    </recommendedName>
</protein>
<evidence type="ECO:0000256" key="7">
    <source>
        <dbReference type="ARBA" id="ARBA00022801"/>
    </source>
</evidence>
<evidence type="ECO:0000256" key="4">
    <source>
        <dbReference type="ARBA" id="ARBA00022670"/>
    </source>
</evidence>
<accession>A0A553PJU3</accession>
<name>A0A553PJU3_TIGCA</name>
<dbReference type="InterPro" id="IPR000834">
    <property type="entry name" value="Peptidase_M14"/>
</dbReference>
<feature type="chain" id="PRO_5021983881" description="Peptidase M14 domain-containing protein" evidence="12">
    <location>
        <begin position="20"/>
        <end position="387"/>
    </location>
</feature>
<dbReference type="Pfam" id="PF00246">
    <property type="entry name" value="Peptidase_M14"/>
    <property type="match status" value="2"/>
</dbReference>
<feature type="domain" description="Peptidase M14" evidence="13">
    <location>
        <begin position="122"/>
        <end position="382"/>
    </location>
</feature>
<evidence type="ECO:0000256" key="6">
    <source>
        <dbReference type="ARBA" id="ARBA00022729"/>
    </source>
</evidence>
<keyword evidence="4" id="KW-0645">Protease</keyword>
<dbReference type="InterPro" id="IPR036990">
    <property type="entry name" value="M14A-like_propep"/>
</dbReference>
<dbReference type="SUPFAM" id="SSF53187">
    <property type="entry name" value="Zn-dependent exopeptidases"/>
    <property type="match status" value="1"/>
</dbReference>
<evidence type="ECO:0000313" key="15">
    <source>
        <dbReference type="Proteomes" id="UP000318571"/>
    </source>
</evidence>
<dbReference type="PROSITE" id="PS00132">
    <property type="entry name" value="CARBOXYPEPT_ZN_1"/>
    <property type="match status" value="1"/>
</dbReference>
<dbReference type="PRINTS" id="PR00765">
    <property type="entry name" value="CRBOXYPTASEA"/>
</dbReference>
<dbReference type="Gene3D" id="3.30.70.340">
    <property type="entry name" value="Metallocarboxypeptidase-like"/>
    <property type="match status" value="1"/>
</dbReference>
<dbReference type="GO" id="GO:0005615">
    <property type="term" value="C:extracellular space"/>
    <property type="evidence" value="ECO:0007669"/>
    <property type="project" value="TreeGrafter"/>
</dbReference>
<evidence type="ECO:0000256" key="10">
    <source>
        <dbReference type="ARBA" id="ARBA00023157"/>
    </source>
</evidence>
<evidence type="ECO:0000256" key="8">
    <source>
        <dbReference type="ARBA" id="ARBA00022833"/>
    </source>
</evidence>
<dbReference type="GO" id="GO:0008270">
    <property type="term" value="F:zinc ion binding"/>
    <property type="evidence" value="ECO:0007669"/>
    <property type="project" value="InterPro"/>
</dbReference>
<feature type="active site" description="Proton donor/acceptor" evidence="11">
    <location>
        <position position="349"/>
    </location>
</feature>
<dbReference type="InterPro" id="IPR003146">
    <property type="entry name" value="M14A_act_pep"/>
</dbReference>
<evidence type="ECO:0000256" key="2">
    <source>
        <dbReference type="ARBA" id="ARBA00005988"/>
    </source>
</evidence>
<dbReference type="Pfam" id="PF02244">
    <property type="entry name" value="Propep_M14"/>
    <property type="match status" value="1"/>
</dbReference>